<dbReference type="FunFam" id="2.60.200.10:FF:000015">
    <property type="entry name" value="Interferon regulatory factor 7"/>
    <property type="match status" value="1"/>
</dbReference>
<keyword evidence="3" id="KW-1185">Reference proteome</keyword>
<dbReference type="PROSITE" id="PS51507">
    <property type="entry name" value="IRF_2"/>
    <property type="match status" value="1"/>
</dbReference>
<dbReference type="GO" id="GO:0002376">
    <property type="term" value="P:immune system process"/>
    <property type="evidence" value="ECO:0000318"/>
    <property type="project" value="GO_Central"/>
</dbReference>
<dbReference type="Gene3D" id="1.10.10.10">
    <property type="entry name" value="Winged helix-like DNA-binding domain superfamily/Winged helix DNA-binding domain"/>
    <property type="match status" value="1"/>
</dbReference>
<proteinExistence type="predicted"/>
<dbReference type="eggNOG" id="ENOG502R2I9">
    <property type="taxonomic scope" value="Eukaryota"/>
</dbReference>
<dbReference type="InterPro" id="IPR036388">
    <property type="entry name" value="WH-like_DNA-bd_sf"/>
</dbReference>
<organism evidence="2 3">
    <name type="scientific">Lepisosteus oculatus</name>
    <name type="common">Spotted gar</name>
    <dbReference type="NCBI Taxonomy" id="7918"/>
    <lineage>
        <taxon>Eukaryota</taxon>
        <taxon>Metazoa</taxon>
        <taxon>Chordata</taxon>
        <taxon>Craniata</taxon>
        <taxon>Vertebrata</taxon>
        <taxon>Euteleostomi</taxon>
        <taxon>Actinopterygii</taxon>
        <taxon>Neopterygii</taxon>
        <taxon>Holostei</taxon>
        <taxon>Semionotiformes</taxon>
        <taxon>Lepisosteidae</taxon>
        <taxon>Lepisosteus</taxon>
    </lineage>
</organism>
<feature type="domain" description="IRF tryptophan pentad repeat" evidence="1">
    <location>
        <begin position="9"/>
        <end position="111"/>
    </location>
</feature>
<dbReference type="PRINTS" id="PR00267">
    <property type="entry name" value="INTFRNREGFCT"/>
</dbReference>
<dbReference type="GeneID" id="102698664"/>
<dbReference type="SMART" id="SM01243">
    <property type="entry name" value="IRF-3"/>
    <property type="match status" value="1"/>
</dbReference>
<dbReference type="GO" id="GO:0000981">
    <property type="term" value="F:DNA-binding transcription factor activity, RNA polymerase II-specific"/>
    <property type="evidence" value="ECO:0000318"/>
    <property type="project" value="GO_Central"/>
</dbReference>
<dbReference type="OMA" id="HEIAQME"/>
<reference evidence="3" key="1">
    <citation type="submission" date="2011-12" db="EMBL/GenBank/DDBJ databases">
        <title>The Draft Genome of Lepisosteus oculatus.</title>
        <authorList>
            <consortium name="The Broad Institute Genome Assembly &amp; Analysis Group"/>
            <consortium name="Computational R&amp;D Group"/>
            <consortium name="and Sequencing Platform"/>
            <person name="Di Palma F."/>
            <person name="Alfoldi J."/>
            <person name="Johnson J."/>
            <person name="Berlin A."/>
            <person name="Gnerre S."/>
            <person name="Jaffe D."/>
            <person name="MacCallum I."/>
            <person name="Young S."/>
            <person name="Walker B.J."/>
            <person name="Lander E.S."/>
            <person name="Lindblad-Toh K."/>
        </authorList>
    </citation>
    <scope>NUCLEOTIDE SEQUENCE [LARGE SCALE GENOMIC DNA]</scope>
</reference>
<dbReference type="Pfam" id="PF10401">
    <property type="entry name" value="IRF-3"/>
    <property type="match status" value="1"/>
</dbReference>
<name>W5LWA7_LEPOC</name>
<accession>W5LWA7</accession>
<dbReference type="GO" id="GO:0030097">
    <property type="term" value="P:hemopoiesis"/>
    <property type="evidence" value="ECO:0007669"/>
    <property type="project" value="Ensembl"/>
</dbReference>
<evidence type="ECO:0000259" key="1">
    <source>
        <dbReference type="PROSITE" id="PS51507"/>
    </source>
</evidence>
<reference evidence="2" key="2">
    <citation type="submission" date="2025-08" db="UniProtKB">
        <authorList>
            <consortium name="Ensembl"/>
        </authorList>
    </citation>
    <scope>IDENTIFICATION</scope>
</reference>
<dbReference type="FunFam" id="1.10.10.10:FF:000631">
    <property type="entry name" value="Interferon regulatory factor 7"/>
    <property type="match status" value="1"/>
</dbReference>
<dbReference type="GO" id="GO:0035675">
    <property type="term" value="P:neuromast hair cell development"/>
    <property type="evidence" value="ECO:0007669"/>
    <property type="project" value="Ensembl"/>
</dbReference>
<dbReference type="GeneTree" id="ENSGT00940000160931"/>
<dbReference type="EMBL" id="AHAT01008072">
    <property type="status" value="NOT_ANNOTATED_CDS"/>
    <property type="molecule type" value="Genomic_DNA"/>
</dbReference>
<sequence length="443" mass="51105">MQSSVSYNKPQFGQWLIQQINSGDYPGLCWVDNDKFRVPWKHNSRKDCNDEDNKIFWAWAYASGKITENPNDKAKWKTNFRCALHSLKYFRKIEDHSKESDDPHKVYQIIRNFAADIESDQNEHLNIKPSYCPIQNMHLNEAPKYTETQPQDLSNQLFTLNLDNQHAENIPLEESSGCHIPAEMHNVYHIESMSTEPQITSQKFADHFPVHSYITAVNQPPIHLQNQPYVNDLEITIFYRKKTVLTTRVCSPRVQLHYHSENPALGAGQAVCFPGTEQLVDHKQIEYTNQILNSIQSGLLLEVKPTGIYGTRQDKCHVYSIASDAIPNTPVNVEPHKLPQNREVELLSFQKYTNELKEFKENKRGSPEYTIYLCFGEKFPDGKPREKKLIIVKVLPLICKYFHEVAQHEGATSIHNDSISLQFSHNSLYDLIGSVFDLPMAFS</sequence>
<dbReference type="SMART" id="SM00348">
    <property type="entry name" value="IRF"/>
    <property type="match status" value="1"/>
</dbReference>
<dbReference type="FunCoup" id="W5LWA7">
    <property type="interactions" value="818"/>
</dbReference>
<dbReference type="InterPro" id="IPR017855">
    <property type="entry name" value="SMAD-like_dom_sf"/>
</dbReference>
<dbReference type="InterPro" id="IPR008984">
    <property type="entry name" value="SMAD_FHA_dom_sf"/>
</dbReference>
<dbReference type="RefSeq" id="XP_015193514.1">
    <property type="nucleotide sequence ID" value="XM_015338028.2"/>
</dbReference>
<dbReference type="InterPro" id="IPR001346">
    <property type="entry name" value="Interferon_reg_fact_DNA-bd_dom"/>
</dbReference>
<dbReference type="PANTHER" id="PTHR11949:SF2">
    <property type="entry name" value="INTERFERON REGULATORY FACTOR 7"/>
    <property type="match status" value="1"/>
</dbReference>
<dbReference type="CDD" id="cd00103">
    <property type="entry name" value="IRF"/>
    <property type="match status" value="1"/>
</dbReference>
<evidence type="ECO:0000313" key="2">
    <source>
        <dbReference type="Ensembl" id="ENSLOCP00000000414.1"/>
    </source>
</evidence>
<dbReference type="SUPFAM" id="SSF46785">
    <property type="entry name" value="Winged helix' DNA-binding domain"/>
    <property type="match status" value="1"/>
</dbReference>
<protein>
    <submittedName>
        <fullName evidence="2">Interferon regulatory factor 7</fullName>
    </submittedName>
</protein>
<dbReference type="STRING" id="7918.ENSLOCP00000000414"/>
<dbReference type="Pfam" id="PF00605">
    <property type="entry name" value="IRF"/>
    <property type="match status" value="1"/>
</dbReference>
<dbReference type="OrthoDB" id="9836034at2759"/>
<dbReference type="SUPFAM" id="SSF49879">
    <property type="entry name" value="SMAD/FHA domain"/>
    <property type="match status" value="1"/>
</dbReference>
<dbReference type="GO" id="GO:0000978">
    <property type="term" value="F:RNA polymerase II cis-regulatory region sequence-specific DNA binding"/>
    <property type="evidence" value="ECO:0000318"/>
    <property type="project" value="GO_Central"/>
</dbReference>
<dbReference type="Gene3D" id="2.60.200.10">
    <property type="match status" value="1"/>
</dbReference>
<dbReference type="GO" id="GO:0005634">
    <property type="term" value="C:nucleus"/>
    <property type="evidence" value="ECO:0000318"/>
    <property type="project" value="GO_Central"/>
</dbReference>
<dbReference type="GO" id="GO:1902037">
    <property type="term" value="P:negative regulation of hematopoietic stem cell differentiation"/>
    <property type="evidence" value="ECO:0007669"/>
    <property type="project" value="Ensembl"/>
</dbReference>
<dbReference type="CTD" id="3665"/>
<dbReference type="GO" id="GO:0005737">
    <property type="term" value="C:cytoplasm"/>
    <property type="evidence" value="ECO:0007669"/>
    <property type="project" value="Ensembl"/>
</dbReference>
<dbReference type="Bgee" id="ENSLOCG00000000378">
    <property type="expression patterns" value="Expressed in ovary and 13 other cell types or tissues"/>
</dbReference>
<dbReference type="GO" id="GO:0006357">
    <property type="term" value="P:regulation of transcription by RNA polymerase II"/>
    <property type="evidence" value="ECO:0000318"/>
    <property type="project" value="GO_Central"/>
</dbReference>
<dbReference type="AlphaFoldDB" id="W5LWA7"/>
<dbReference type="InParanoid" id="W5LWA7"/>
<reference evidence="2" key="3">
    <citation type="submission" date="2025-09" db="UniProtKB">
        <authorList>
            <consortium name="Ensembl"/>
        </authorList>
    </citation>
    <scope>IDENTIFICATION</scope>
</reference>
<dbReference type="GO" id="GO:0045893">
    <property type="term" value="P:positive regulation of DNA-templated transcription"/>
    <property type="evidence" value="ECO:0007669"/>
    <property type="project" value="UniProtKB-ARBA"/>
</dbReference>
<dbReference type="GO" id="GO:0009615">
    <property type="term" value="P:response to virus"/>
    <property type="evidence" value="ECO:0007669"/>
    <property type="project" value="Ensembl"/>
</dbReference>
<dbReference type="InterPro" id="IPR019471">
    <property type="entry name" value="Interferon_reg_factor-3"/>
</dbReference>
<dbReference type="InterPro" id="IPR036390">
    <property type="entry name" value="WH_DNA-bd_sf"/>
</dbReference>
<dbReference type="Proteomes" id="UP000018468">
    <property type="component" value="Linkage group LG27"/>
</dbReference>
<dbReference type="PANTHER" id="PTHR11949">
    <property type="entry name" value="INTERFERON REGULATORY FACTOR"/>
    <property type="match status" value="1"/>
</dbReference>
<dbReference type="GO" id="GO:0045580">
    <property type="term" value="P:regulation of T cell differentiation"/>
    <property type="evidence" value="ECO:0007669"/>
    <property type="project" value="Ensembl"/>
</dbReference>
<evidence type="ECO:0000313" key="3">
    <source>
        <dbReference type="Proteomes" id="UP000018468"/>
    </source>
</evidence>
<dbReference type="Ensembl" id="ENSLOCT00000000414.1">
    <property type="protein sequence ID" value="ENSLOCP00000000414.1"/>
    <property type="gene ID" value="ENSLOCG00000000378.1"/>
</dbReference>